<keyword evidence="9 15" id="KW-0472">Membrane</keyword>
<sequence>MDKTAFTKMSGCGNDFIIIDNRLGNLEEDILPIFSRRVCKRRVSMGADGVLVLENSLHADFKMRLFNRDGSEGEMCGNGARCIARYAFVENIAPRKMVFETLAGNIYAEVGEVLVKIKMGDIKINGFNEDRKVNTCKGELICNYIIAGVPHCVIFIKDLDGITDDELRGLGKEIRFNKEEFPEGTNVVPLLYSTSTSAGLDPMVYMFATIGAVFAGAVFGDHCSPISDTTIMSSMFSGADHIDHVNTQIPYAILAAVGALVGYLGVALGLPIIINLIIAAVISLGLFRILSKPILEPGASDYSAKGDVKA</sequence>
<evidence type="ECO:0000256" key="1">
    <source>
        <dbReference type="ARBA" id="ARBA00004651"/>
    </source>
</evidence>
<keyword evidence="6" id="KW-0028">Amino-acid biosynthesis</keyword>
<dbReference type="InterPro" id="IPR018510">
    <property type="entry name" value="DAP_epimerase_AS"/>
</dbReference>
<dbReference type="InterPro" id="IPR001653">
    <property type="entry name" value="DAP_epimerase_DapF"/>
</dbReference>
<evidence type="ECO:0000256" key="4">
    <source>
        <dbReference type="ARBA" id="ARBA00013080"/>
    </source>
</evidence>
<keyword evidence="11 17" id="KW-0413">Isomerase</keyword>
<evidence type="ECO:0000256" key="7">
    <source>
        <dbReference type="ARBA" id="ARBA00022692"/>
    </source>
</evidence>
<dbReference type="Proteomes" id="UP000662904">
    <property type="component" value="Chromosome"/>
</dbReference>
<dbReference type="GO" id="GO:0005886">
    <property type="term" value="C:plasma membrane"/>
    <property type="evidence" value="ECO:0007669"/>
    <property type="project" value="UniProtKB-SubCell"/>
</dbReference>
<name>A0A8A0RIK7_9FIRM</name>
<evidence type="ECO:0000256" key="8">
    <source>
        <dbReference type="ARBA" id="ARBA00022989"/>
    </source>
</evidence>
<feature type="domain" description="Na+/H+ antiporter NhaC-like C-terminal" evidence="16">
    <location>
        <begin position="207"/>
        <end position="264"/>
    </location>
</feature>
<dbReference type="EMBL" id="CP059066">
    <property type="protein sequence ID" value="QSQ08053.1"/>
    <property type="molecule type" value="Genomic_DNA"/>
</dbReference>
<feature type="transmembrane region" description="Helical" evidence="15">
    <location>
        <begin position="249"/>
        <end position="266"/>
    </location>
</feature>
<dbReference type="SUPFAM" id="SSF54506">
    <property type="entry name" value="Diaminopimelate epimerase-like"/>
    <property type="match status" value="1"/>
</dbReference>
<feature type="active site" evidence="14">
    <location>
        <position position="76"/>
    </location>
</feature>
<reference evidence="17" key="1">
    <citation type="submission" date="2020-07" db="EMBL/GenBank/DDBJ databases">
        <title>Koleobacter methoxysyntrophicus gen. nov., sp. nov., a novel anaerobic bacterium isolated from deep subsurface oil field and proposal of Koleobacterales ord. nov. in the phylum Firmicutes.</title>
        <authorList>
            <person name="Sakamoto S."/>
            <person name="Tamaki H."/>
        </authorList>
    </citation>
    <scope>NUCLEOTIDE SEQUENCE</scope>
    <source>
        <strain evidence="17">NRmbB1</strain>
    </source>
</reference>
<comment type="subcellular location">
    <subcellularLocation>
        <location evidence="1">Cell membrane</location>
        <topology evidence="1">Multi-pass membrane protein</topology>
    </subcellularLocation>
</comment>
<protein>
    <recommendedName>
        <fullName evidence="4 13">Diaminopimelate epimerase</fullName>
        <ecNumber evidence="4 13">5.1.1.7</ecNumber>
    </recommendedName>
</protein>
<comment type="similarity">
    <text evidence="3">Belongs to the diaminopimelate epimerase family.</text>
</comment>
<feature type="transmembrane region" description="Helical" evidence="15">
    <location>
        <begin position="272"/>
        <end position="290"/>
    </location>
</feature>
<evidence type="ECO:0000256" key="15">
    <source>
        <dbReference type="SAM" id="Phobius"/>
    </source>
</evidence>
<evidence type="ECO:0000256" key="5">
    <source>
        <dbReference type="ARBA" id="ARBA00022475"/>
    </source>
</evidence>
<evidence type="ECO:0000256" key="2">
    <source>
        <dbReference type="ARBA" id="ARBA00005196"/>
    </source>
</evidence>
<organism evidence="17 18">
    <name type="scientific">Koleobacter methoxysyntrophicus</name>
    <dbReference type="NCBI Taxonomy" id="2751313"/>
    <lineage>
        <taxon>Bacteria</taxon>
        <taxon>Bacillati</taxon>
        <taxon>Bacillota</taxon>
        <taxon>Clostridia</taxon>
        <taxon>Koleobacterales</taxon>
        <taxon>Koleobacteraceae</taxon>
        <taxon>Koleobacter</taxon>
    </lineage>
</organism>
<keyword evidence="5" id="KW-1003">Cell membrane</keyword>
<evidence type="ECO:0000256" key="12">
    <source>
        <dbReference type="ARBA" id="ARBA00051712"/>
    </source>
</evidence>
<proteinExistence type="inferred from homology"/>
<evidence type="ECO:0000256" key="13">
    <source>
        <dbReference type="NCBIfam" id="TIGR00652"/>
    </source>
</evidence>
<keyword evidence="10" id="KW-0457">Lysine biosynthesis</keyword>
<dbReference type="PROSITE" id="PS01326">
    <property type="entry name" value="DAP_EPIMERASE"/>
    <property type="match status" value="1"/>
</dbReference>
<evidence type="ECO:0000313" key="18">
    <source>
        <dbReference type="Proteomes" id="UP000662904"/>
    </source>
</evidence>
<dbReference type="Pfam" id="PF01678">
    <property type="entry name" value="DAP_epimerase"/>
    <property type="match status" value="1"/>
</dbReference>
<dbReference type="PANTHER" id="PTHR31689:SF0">
    <property type="entry name" value="DIAMINOPIMELATE EPIMERASE"/>
    <property type="match status" value="1"/>
</dbReference>
<comment type="catalytic activity">
    <reaction evidence="12">
        <text>(2S,6S)-2,6-diaminopimelate = meso-2,6-diaminopimelate</text>
        <dbReference type="Rhea" id="RHEA:15393"/>
        <dbReference type="ChEBI" id="CHEBI:57609"/>
        <dbReference type="ChEBI" id="CHEBI:57791"/>
        <dbReference type="EC" id="5.1.1.7"/>
    </reaction>
</comment>
<dbReference type="Pfam" id="PF03553">
    <property type="entry name" value="Na_H_antiporter"/>
    <property type="match status" value="1"/>
</dbReference>
<evidence type="ECO:0000256" key="6">
    <source>
        <dbReference type="ARBA" id="ARBA00022605"/>
    </source>
</evidence>
<keyword evidence="8 15" id="KW-1133">Transmembrane helix</keyword>
<gene>
    <name evidence="17" type="primary">dapF_1</name>
    <name evidence="17" type="ORF">H0A61_00373</name>
</gene>
<evidence type="ECO:0000256" key="10">
    <source>
        <dbReference type="ARBA" id="ARBA00023154"/>
    </source>
</evidence>
<dbReference type="PANTHER" id="PTHR31689">
    <property type="entry name" value="DIAMINOPIMELATE EPIMERASE, CHLOROPLASTIC"/>
    <property type="match status" value="1"/>
</dbReference>
<keyword evidence="18" id="KW-1185">Reference proteome</keyword>
<evidence type="ECO:0000313" key="17">
    <source>
        <dbReference type="EMBL" id="QSQ08053.1"/>
    </source>
</evidence>
<evidence type="ECO:0000256" key="14">
    <source>
        <dbReference type="PROSITE-ProRule" id="PRU10125"/>
    </source>
</evidence>
<comment type="pathway">
    <text evidence="2">Amino-acid biosynthesis; L-lysine biosynthesis via DAP pathway; DL-2,6-diaminopimelate from LL-2,6-diaminopimelate: step 1/1.</text>
</comment>
<accession>A0A8A0RIK7</accession>
<dbReference type="GO" id="GO:0005829">
    <property type="term" value="C:cytosol"/>
    <property type="evidence" value="ECO:0007669"/>
    <property type="project" value="TreeGrafter"/>
</dbReference>
<dbReference type="GO" id="GO:0009089">
    <property type="term" value="P:lysine biosynthetic process via diaminopimelate"/>
    <property type="evidence" value="ECO:0007669"/>
    <property type="project" value="UniProtKB-UniRule"/>
</dbReference>
<dbReference type="KEGG" id="kme:H0A61_00373"/>
<evidence type="ECO:0000256" key="11">
    <source>
        <dbReference type="ARBA" id="ARBA00023235"/>
    </source>
</evidence>
<dbReference type="GO" id="GO:0008837">
    <property type="term" value="F:diaminopimelate epimerase activity"/>
    <property type="evidence" value="ECO:0007669"/>
    <property type="project" value="UniProtKB-UniRule"/>
</dbReference>
<dbReference type="UniPathway" id="UPA00034">
    <property type="reaction ID" value="UER00025"/>
</dbReference>
<dbReference type="AlphaFoldDB" id="A0A8A0RIK7"/>
<dbReference type="RefSeq" id="WP_206708288.1">
    <property type="nucleotide sequence ID" value="NZ_CP059066.1"/>
</dbReference>
<evidence type="ECO:0000256" key="9">
    <source>
        <dbReference type="ARBA" id="ARBA00023136"/>
    </source>
</evidence>
<keyword evidence="7 15" id="KW-0812">Transmembrane</keyword>
<evidence type="ECO:0000259" key="16">
    <source>
        <dbReference type="Pfam" id="PF03553"/>
    </source>
</evidence>
<dbReference type="Gene3D" id="3.10.310.10">
    <property type="entry name" value="Diaminopimelate Epimerase, Chain A, domain 1"/>
    <property type="match status" value="2"/>
</dbReference>
<dbReference type="InterPro" id="IPR018461">
    <property type="entry name" value="Na/H_Antiport_NhaC-like_C"/>
</dbReference>
<dbReference type="NCBIfam" id="TIGR00652">
    <property type="entry name" value="DapF"/>
    <property type="match status" value="1"/>
</dbReference>
<evidence type="ECO:0000256" key="3">
    <source>
        <dbReference type="ARBA" id="ARBA00010219"/>
    </source>
</evidence>
<dbReference type="EC" id="5.1.1.7" evidence="4 13"/>